<evidence type="ECO:0000256" key="2">
    <source>
        <dbReference type="ARBA" id="ARBA00022448"/>
    </source>
</evidence>
<keyword evidence="2" id="KW-0813">Transport</keyword>
<organism evidence="10 11">
    <name type="scientific">Paucilactobacillus hokkaidonensis JCM 18461</name>
    <dbReference type="NCBI Taxonomy" id="1291742"/>
    <lineage>
        <taxon>Bacteria</taxon>
        <taxon>Bacillati</taxon>
        <taxon>Bacillota</taxon>
        <taxon>Bacilli</taxon>
        <taxon>Lactobacillales</taxon>
        <taxon>Lactobacillaceae</taxon>
        <taxon>Paucilactobacillus</taxon>
    </lineage>
</organism>
<dbReference type="GO" id="GO:0008076">
    <property type="term" value="C:voltage-gated potassium channel complex"/>
    <property type="evidence" value="ECO:0007669"/>
    <property type="project" value="InterPro"/>
</dbReference>
<keyword evidence="5" id="KW-0406">Ion transport</keyword>
<evidence type="ECO:0000256" key="5">
    <source>
        <dbReference type="ARBA" id="ARBA00023065"/>
    </source>
</evidence>
<evidence type="ECO:0000256" key="7">
    <source>
        <dbReference type="ARBA" id="ARBA00023303"/>
    </source>
</evidence>
<dbReference type="PANTHER" id="PTHR11537">
    <property type="entry name" value="VOLTAGE-GATED POTASSIUM CHANNEL"/>
    <property type="match status" value="1"/>
</dbReference>
<dbReference type="InterPro" id="IPR028325">
    <property type="entry name" value="VG_K_chnl"/>
</dbReference>
<evidence type="ECO:0000256" key="8">
    <source>
        <dbReference type="SAM" id="Phobius"/>
    </source>
</evidence>
<dbReference type="AlphaFoldDB" id="A0A0A1GUK3"/>
<evidence type="ECO:0000313" key="10">
    <source>
        <dbReference type="EMBL" id="BAP84689.1"/>
    </source>
</evidence>
<evidence type="ECO:0000256" key="3">
    <source>
        <dbReference type="ARBA" id="ARBA00022692"/>
    </source>
</evidence>
<dbReference type="InterPro" id="IPR027359">
    <property type="entry name" value="Volt_channel_dom_sf"/>
</dbReference>
<dbReference type="Gene3D" id="1.10.287.70">
    <property type="match status" value="1"/>
</dbReference>
<feature type="transmembrane region" description="Helical" evidence="8">
    <location>
        <begin position="118"/>
        <end position="139"/>
    </location>
</feature>
<evidence type="ECO:0000256" key="4">
    <source>
        <dbReference type="ARBA" id="ARBA00022989"/>
    </source>
</evidence>
<keyword evidence="4 8" id="KW-1133">Transmembrane helix</keyword>
<feature type="transmembrane region" description="Helical" evidence="8">
    <location>
        <begin position="145"/>
        <end position="162"/>
    </location>
</feature>
<evidence type="ECO:0000313" key="11">
    <source>
        <dbReference type="Proteomes" id="UP000031620"/>
    </source>
</evidence>
<protein>
    <submittedName>
        <fullName evidence="10">Ion transporter</fullName>
    </submittedName>
</protein>
<keyword evidence="3 8" id="KW-0812">Transmembrane</keyword>
<name>A0A0A1GUK3_9LACO</name>
<feature type="transmembrane region" description="Helical" evidence="8">
    <location>
        <begin position="56"/>
        <end position="75"/>
    </location>
</feature>
<dbReference type="InterPro" id="IPR013099">
    <property type="entry name" value="K_chnl_dom"/>
</dbReference>
<feature type="transmembrane region" description="Helical" evidence="8">
    <location>
        <begin position="174"/>
        <end position="197"/>
    </location>
</feature>
<proteinExistence type="predicted"/>
<feature type="transmembrane region" description="Helical" evidence="8">
    <location>
        <begin position="27"/>
        <end position="44"/>
    </location>
</feature>
<comment type="subcellular location">
    <subcellularLocation>
        <location evidence="1">Membrane</location>
        <topology evidence="1">Multi-pass membrane protein</topology>
    </subcellularLocation>
</comment>
<dbReference type="STRING" id="1291742.LOOC260_101100"/>
<evidence type="ECO:0000256" key="1">
    <source>
        <dbReference type="ARBA" id="ARBA00004141"/>
    </source>
</evidence>
<dbReference type="Proteomes" id="UP000031620">
    <property type="component" value="Chromosome"/>
</dbReference>
<reference evidence="10 11" key="1">
    <citation type="submission" date="2014-11" db="EMBL/GenBank/DDBJ databases">
        <title>Complete genome sequence and analysis of Lactobacillus hokkaidonensis LOOC260T.</title>
        <authorList>
            <person name="Tanizawa Y."/>
            <person name="Tohno M."/>
            <person name="Kaminuma E."/>
            <person name="Nakamura Y."/>
            <person name="Arita M."/>
        </authorList>
    </citation>
    <scope>NUCLEOTIDE SEQUENCE [LARGE SCALE GENOMIC DNA]</scope>
    <source>
        <strain evidence="10 11">LOOC260</strain>
    </source>
</reference>
<dbReference type="PANTHER" id="PTHR11537:SF254">
    <property type="entry name" value="POTASSIUM VOLTAGE-GATED CHANNEL PROTEIN SHAB"/>
    <property type="match status" value="1"/>
</dbReference>
<feature type="domain" description="Potassium channel" evidence="9">
    <location>
        <begin position="128"/>
        <end position="198"/>
    </location>
</feature>
<dbReference type="Gene3D" id="1.20.120.350">
    <property type="entry name" value="Voltage-gated potassium channels. Chain C"/>
    <property type="match status" value="1"/>
</dbReference>
<dbReference type="PRINTS" id="PR00169">
    <property type="entry name" value="KCHANNEL"/>
</dbReference>
<keyword evidence="6 8" id="KW-0472">Membrane</keyword>
<dbReference type="HOGENOM" id="CLU_011722_6_2_9"/>
<evidence type="ECO:0000259" key="9">
    <source>
        <dbReference type="Pfam" id="PF07885"/>
    </source>
</evidence>
<dbReference type="GO" id="GO:0001508">
    <property type="term" value="P:action potential"/>
    <property type="evidence" value="ECO:0007669"/>
    <property type="project" value="TreeGrafter"/>
</dbReference>
<dbReference type="EMBL" id="AP014680">
    <property type="protein sequence ID" value="BAP84689.1"/>
    <property type="molecule type" value="Genomic_DNA"/>
</dbReference>
<dbReference type="Pfam" id="PF07885">
    <property type="entry name" value="Ion_trans_2"/>
    <property type="match status" value="1"/>
</dbReference>
<accession>A0A0A1GUK3</accession>
<keyword evidence="7" id="KW-0407">Ion channel</keyword>
<dbReference type="SUPFAM" id="SSF81324">
    <property type="entry name" value="Voltage-gated potassium channels"/>
    <property type="match status" value="1"/>
</dbReference>
<dbReference type="KEGG" id="lho:LOOC260_101100"/>
<evidence type="ECO:0000256" key="6">
    <source>
        <dbReference type="ARBA" id="ARBA00023136"/>
    </source>
</evidence>
<sequence>MLVLALISIVLVIADLANTISIDSEPYAVIDNVILFIFAIDYFYRLIRAKNKRYFIIHNIFDLLSIVPFNSAFYLFRINRLSRAFRFIRVFKFFRVLRLTALLGRLRNNILRFLKTNGLIYLIYIDSVLLIIAAIVYSLTEQTSFWNALWWSIVTTTTVGYGDMSPSTAIGRIMAVILMFVGIGMIGMLTSAITSFFSSNEDSDIQYIKSSLDKLASTKNLDQDLTDNLIQLNTLFDQQLITKEDFEAKKKQLLGL</sequence>
<gene>
    <name evidence="10" type="ORF">LOOC260_101100</name>
</gene>
<dbReference type="GO" id="GO:0005249">
    <property type="term" value="F:voltage-gated potassium channel activity"/>
    <property type="evidence" value="ECO:0007669"/>
    <property type="project" value="InterPro"/>
</dbReference>